<name>A0ABM9L0I9_9RALS</name>
<dbReference type="RefSeq" id="WP_316887317.1">
    <property type="nucleotide sequence ID" value="NZ_CAUDLI010000009.1"/>
</dbReference>
<proteinExistence type="predicted"/>
<dbReference type="Proteomes" id="UP001189792">
    <property type="component" value="Unassembled WGS sequence"/>
</dbReference>
<keyword evidence="5" id="KW-0408">Iron</keyword>
<accession>A0ABM9L0I9</accession>
<comment type="subunit">
    <text evidence="1">Homodimer.</text>
</comment>
<sequence>MSIRKLPNTSSPDEIAAVLQEDGVVCVQNFVTPETLSGLQQDLLPLLEQTTAGDDPFFHGDKTRRMSRLFSRSDHAVSIAMNPLYLETSRKILQANPPKVWFGDQQAEVVPDIQIGATQIIQIWPGQGGQPLHRDDAVYFWRHPSFQRETTVNFMVALTEFTRENGATRVIPGSHLWDDERMPKVEETVAAEMGPGDALLWLGSTYHGGGANVSDAPRTGISMPCILAHLRQEENQYLSIPIEKVKTFPEEFQQLLGWGMGQTYAGWIERNGRSVPPLELLKLEDFQEVGLIP</sequence>
<evidence type="ECO:0000256" key="5">
    <source>
        <dbReference type="ARBA" id="ARBA00023004"/>
    </source>
</evidence>
<gene>
    <name evidence="6" type="ORF">R77564_03892</name>
</gene>
<dbReference type="SUPFAM" id="SSF51197">
    <property type="entry name" value="Clavaminate synthase-like"/>
    <property type="match status" value="1"/>
</dbReference>
<comment type="caution">
    <text evidence="6">The sequence shown here is derived from an EMBL/GenBank/DDBJ whole genome shotgun (WGS) entry which is preliminary data.</text>
</comment>
<keyword evidence="4" id="KW-0560">Oxidoreductase</keyword>
<evidence type="ECO:0000313" key="6">
    <source>
        <dbReference type="EMBL" id="CAJ0895449.1"/>
    </source>
</evidence>
<organism evidence="6 7">
    <name type="scientific">Ralstonia flatus</name>
    <dbReference type="NCBI Taxonomy" id="3058601"/>
    <lineage>
        <taxon>Bacteria</taxon>
        <taxon>Pseudomonadati</taxon>
        <taxon>Pseudomonadota</taxon>
        <taxon>Betaproteobacteria</taxon>
        <taxon>Burkholderiales</taxon>
        <taxon>Burkholderiaceae</taxon>
        <taxon>Ralstonia</taxon>
    </lineage>
</organism>
<evidence type="ECO:0000256" key="2">
    <source>
        <dbReference type="ARBA" id="ARBA00022723"/>
    </source>
</evidence>
<evidence type="ECO:0000313" key="7">
    <source>
        <dbReference type="Proteomes" id="UP001189792"/>
    </source>
</evidence>
<evidence type="ECO:0000256" key="4">
    <source>
        <dbReference type="ARBA" id="ARBA00023002"/>
    </source>
</evidence>
<keyword evidence="3" id="KW-0223">Dioxygenase</keyword>
<dbReference type="EMBL" id="CAUDLI010000009">
    <property type="protein sequence ID" value="CAJ0895449.1"/>
    <property type="molecule type" value="Genomic_DNA"/>
</dbReference>
<dbReference type="PANTHER" id="PTHR20883:SF45">
    <property type="entry name" value="PHYTANOYL-COA DIOXYGENASE FAMILY PROTEIN"/>
    <property type="match status" value="1"/>
</dbReference>
<dbReference type="PANTHER" id="PTHR20883">
    <property type="entry name" value="PHYTANOYL-COA DIOXYGENASE DOMAIN CONTAINING 1"/>
    <property type="match status" value="1"/>
</dbReference>
<keyword evidence="2" id="KW-0479">Metal-binding</keyword>
<keyword evidence="7" id="KW-1185">Reference proteome</keyword>
<dbReference type="Gene3D" id="2.60.120.620">
    <property type="entry name" value="q2cbj1_9rhob like domain"/>
    <property type="match status" value="1"/>
</dbReference>
<evidence type="ECO:0008006" key="8">
    <source>
        <dbReference type="Google" id="ProtNLM"/>
    </source>
</evidence>
<evidence type="ECO:0000256" key="1">
    <source>
        <dbReference type="ARBA" id="ARBA00011738"/>
    </source>
</evidence>
<reference evidence="6 7" key="1">
    <citation type="submission" date="2023-07" db="EMBL/GenBank/DDBJ databases">
        <authorList>
            <person name="Peeters C."/>
        </authorList>
    </citation>
    <scope>NUCLEOTIDE SEQUENCE [LARGE SCALE GENOMIC DNA]</scope>
    <source>
        <strain evidence="6 7">LMG 32965</strain>
    </source>
</reference>
<evidence type="ECO:0000256" key="3">
    <source>
        <dbReference type="ARBA" id="ARBA00022964"/>
    </source>
</evidence>
<dbReference type="InterPro" id="IPR008775">
    <property type="entry name" value="Phytyl_CoA_dOase-like"/>
</dbReference>
<dbReference type="Pfam" id="PF05721">
    <property type="entry name" value="PhyH"/>
    <property type="match status" value="1"/>
</dbReference>
<protein>
    <recommendedName>
        <fullName evidence="8">Phytanoyl-CoA dioxygenase</fullName>
    </recommendedName>
</protein>